<dbReference type="Gene3D" id="3.10.100.10">
    <property type="entry name" value="Mannose-Binding Protein A, subunit A"/>
    <property type="match status" value="1"/>
</dbReference>
<name>A0ABS8DF74_9FIRM</name>
<evidence type="ECO:0000259" key="2">
    <source>
        <dbReference type="PROSITE" id="PS50041"/>
    </source>
</evidence>
<dbReference type="SMART" id="SM00034">
    <property type="entry name" value="CLECT"/>
    <property type="match status" value="1"/>
</dbReference>
<evidence type="ECO:0000256" key="1">
    <source>
        <dbReference type="SAM" id="Phobius"/>
    </source>
</evidence>
<dbReference type="InterPro" id="IPR001304">
    <property type="entry name" value="C-type_lectin-like"/>
</dbReference>
<dbReference type="InterPro" id="IPR016186">
    <property type="entry name" value="C-type_lectin-like/link_sf"/>
</dbReference>
<keyword evidence="1" id="KW-0472">Membrane</keyword>
<feature type="domain" description="C-type lectin" evidence="2">
    <location>
        <begin position="190"/>
        <end position="309"/>
    </location>
</feature>
<reference evidence="3 4" key="1">
    <citation type="submission" date="2021-10" db="EMBL/GenBank/DDBJ databases">
        <title>Collection of gut derived symbiotic bacterial strains cultured from healthy donors.</title>
        <authorList>
            <person name="Lin H."/>
            <person name="Littmann E."/>
            <person name="Kohout C."/>
            <person name="Pamer E.G."/>
        </authorList>
    </citation>
    <scope>NUCLEOTIDE SEQUENCE [LARGE SCALE GENOMIC DNA]</scope>
    <source>
        <strain evidence="3 4">DFI.1.165</strain>
    </source>
</reference>
<dbReference type="Proteomes" id="UP001299546">
    <property type="component" value="Unassembled WGS sequence"/>
</dbReference>
<comment type="caution">
    <text evidence="3">The sequence shown here is derived from an EMBL/GenBank/DDBJ whole genome shotgun (WGS) entry which is preliminary data.</text>
</comment>
<protein>
    <submittedName>
        <fullName evidence="3">Zinc-ribbon domain-containing protein</fullName>
    </submittedName>
</protein>
<keyword evidence="1" id="KW-0812">Transmembrane</keyword>
<dbReference type="Pfam" id="PF00059">
    <property type="entry name" value="Lectin_C"/>
    <property type="match status" value="1"/>
</dbReference>
<gene>
    <name evidence="3" type="ORF">LIZ65_07090</name>
</gene>
<evidence type="ECO:0000313" key="3">
    <source>
        <dbReference type="EMBL" id="MCB7387051.1"/>
    </source>
</evidence>
<accession>A0ABS8DF74</accession>
<dbReference type="InterPro" id="IPR016187">
    <property type="entry name" value="CTDL_fold"/>
</dbReference>
<organism evidence="3 4">
    <name type="scientific">Bariatricus massiliensis</name>
    <dbReference type="NCBI Taxonomy" id="1745713"/>
    <lineage>
        <taxon>Bacteria</taxon>
        <taxon>Bacillati</taxon>
        <taxon>Bacillota</taxon>
        <taxon>Clostridia</taxon>
        <taxon>Lachnospirales</taxon>
        <taxon>Lachnospiraceae</taxon>
        <taxon>Bariatricus</taxon>
    </lineage>
</organism>
<dbReference type="RefSeq" id="WP_066733611.1">
    <property type="nucleotide sequence ID" value="NZ_JAJCIQ010000003.1"/>
</dbReference>
<sequence>MRCQNCNASVEAEDVFCPSCGASLSKKRPSKILVITISLVILLAIAAAITFWLFYGHDNKESEKSLQVEEAEVKKDIEPDAEPEAYDTDCTVPGDFWIEGEIVQEGNDYYLEFAEKKDLLIKKENGKETVMKDKNKLKVQASESLIPYNGCGVRVNGTVSLDFDENLQIQTDNIMISESKGVEEGGIHRYEYIVSDCTWQQAFDDCIKRGGYLARINSKKEYDYILSEIRQKGLEKKHFRIGGRRDATSEDYYWVNDKNQFYGEKVNSGGYWCNSEWMANEPSYSDKDIQETSLDIFYYEKEERWVWNDVPDNIIEVVPEYAGKLGYICEYEN</sequence>
<dbReference type="Pfam" id="PF13240">
    <property type="entry name" value="Zn_Ribbon_1"/>
    <property type="match status" value="1"/>
</dbReference>
<evidence type="ECO:0000313" key="4">
    <source>
        <dbReference type="Proteomes" id="UP001299546"/>
    </source>
</evidence>
<proteinExistence type="predicted"/>
<keyword evidence="4" id="KW-1185">Reference proteome</keyword>
<dbReference type="SUPFAM" id="SSF56436">
    <property type="entry name" value="C-type lectin-like"/>
    <property type="match status" value="1"/>
</dbReference>
<dbReference type="InterPro" id="IPR026870">
    <property type="entry name" value="Zinc_ribbon_dom"/>
</dbReference>
<dbReference type="PROSITE" id="PS50041">
    <property type="entry name" value="C_TYPE_LECTIN_2"/>
    <property type="match status" value="1"/>
</dbReference>
<keyword evidence="1" id="KW-1133">Transmembrane helix</keyword>
<dbReference type="CDD" id="cd00037">
    <property type="entry name" value="CLECT"/>
    <property type="match status" value="1"/>
</dbReference>
<feature type="transmembrane region" description="Helical" evidence="1">
    <location>
        <begin position="32"/>
        <end position="55"/>
    </location>
</feature>
<dbReference type="EMBL" id="JAJCIS010000003">
    <property type="protein sequence ID" value="MCB7387051.1"/>
    <property type="molecule type" value="Genomic_DNA"/>
</dbReference>